<dbReference type="AlphaFoldDB" id="A0A8S2NAE9"/>
<dbReference type="Proteomes" id="UP000681967">
    <property type="component" value="Unassembled WGS sequence"/>
</dbReference>
<evidence type="ECO:0008006" key="6">
    <source>
        <dbReference type="Google" id="ProtNLM"/>
    </source>
</evidence>
<evidence type="ECO:0000256" key="1">
    <source>
        <dbReference type="SAM" id="Phobius"/>
    </source>
</evidence>
<comment type="caution">
    <text evidence="3">The sequence shown here is derived from an EMBL/GenBank/DDBJ whole genome shotgun (WGS) entry which is preliminary data.</text>
</comment>
<reference evidence="3" key="1">
    <citation type="submission" date="2021-02" db="EMBL/GenBank/DDBJ databases">
        <authorList>
            <person name="Nowell W R."/>
        </authorList>
    </citation>
    <scope>NUCLEOTIDE SEQUENCE</scope>
</reference>
<organism evidence="3 5">
    <name type="scientific">Rotaria magnacalcarata</name>
    <dbReference type="NCBI Taxonomy" id="392030"/>
    <lineage>
        <taxon>Eukaryota</taxon>
        <taxon>Metazoa</taxon>
        <taxon>Spiralia</taxon>
        <taxon>Gnathifera</taxon>
        <taxon>Rotifera</taxon>
        <taxon>Eurotatoria</taxon>
        <taxon>Bdelloidea</taxon>
        <taxon>Philodinida</taxon>
        <taxon>Philodinidae</taxon>
        <taxon>Rotaria</taxon>
    </lineage>
</organism>
<dbReference type="Proteomes" id="UP000681720">
    <property type="component" value="Unassembled WGS sequence"/>
</dbReference>
<accession>A0A8S2NAE9</accession>
<dbReference type="EMBL" id="CAJOBJ010043847">
    <property type="protein sequence ID" value="CAF4339885.1"/>
    <property type="molecule type" value="Genomic_DNA"/>
</dbReference>
<protein>
    <recommendedName>
        <fullName evidence="6">G protein-coupled receptor</fullName>
    </recommendedName>
</protein>
<feature type="transmembrane region" description="Helical" evidence="1">
    <location>
        <begin position="104"/>
        <end position="125"/>
    </location>
</feature>
<feature type="transmembrane region" description="Helical" evidence="1">
    <location>
        <begin position="145"/>
        <end position="162"/>
    </location>
</feature>
<dbReference type="EMBL" id="CAJOBH010000912">
    <property type="protein sequence ID" value="CAF3824898.1"/>
    <property type="molecule type" value="Genomic_DNA"/>
</dbReference>
<keyword evidence="1" id="KW-1133">Transmembrane helix</keyword>
<evidence type="ECO:0000313" key="5">
    <source>
        <dbReference type="Proteomes" id="UP000676336"/>
    </source>
</evidence>
<dbReference type="SUPFAM" id="SSF81321">
    <property type="entry name" value="Family A G protein-coupled receptor-like"/>
    <property type="match status" value="1"/>
</dbReference>
<dbReference type="Gene3D" id="1.20.1070.10">
    <property type="entry name" value="Rhodopsin 7-helix transmembrane proteins"/>
    <property type="match status" value="1"/>
</dbReference>
<evidence type="ECO:0000313" key="4">
    <source>
        <dbReference type="EMBL" id="CAF4339885.1"/>
    </source>
</evidence>
<name>A0A8S2NAE9_9BILA</name>
<keyword evidence="1" id="KW-0812">Transmembrane</keyword>
<gene>
    <name evidence="2" type="ORF">BYL167_LOCUS4342</name>
    <name evidence="4" type="ORF">GIL414_LOCUS27510</name>
    <name evidence="3" type="ORF">SMN809_LOCUS11714</name>
</gene>
<dbReference type="EMBL" id="CAJOBI010004282">
    <property type="protein sequence ID" value="CAF3996895.1"/>
    <property type="molecule type" value="Genomic_DNA"/>
</dbReference>
<evidence type="ECO:0000313" key="2">
    <source>
        <dbReference type="EMBL" id="CAF3824898.1"/>
    </source>
</evidence>
<sequence length="179" mass="20353">MASSVEFISRSLHAPIGYQTNPIECTPPFRSTYEFFVSIESTITSMVPMFVMCVFSVMTVFNVRSRINHQIQPTMTVGSYNQAQSTVILNPQSSHQRFKRNIQLVRLSLLQVIFYLLFSSVWSIIPLYSFLVGPQVMMNINQQMMGLFLGRIGLNLLFNIFLGTSTLERSLMGLAPIRP</sequence>
<dbReference type="Proteomes" id="UP000676336">
    <property type="component" value="Unassembled WGS sequence"/>
</dbReference>
<proteinExistence type="predicted"/>
<keyword evidence="1" id="KW-0472">Membrane</keyword>
<evidence type="ECO:0000313" key="3">
    <source>
        <dbReference type="EMBL" id="CAF3996895.1"/>
    </source>
</evidence>
<feature type="transmembrane region" description="Helical" evidence="1">
    <location>
        <begin position="43"/>
        <end position="63"/>
    </location>
</feature>